<dbReference type="EC" id="2.3.1.82" evidence="2 9"/>
<protein>
    <recommendedName>
        <fullName evidence="3 9">Aminoglycoside N(6')-acetyltransferase type 1</fullName>
        <ecNumber evidence="2 9">2.3.1.82</ecNumber>
    </recommendedName>
    <alternativeName>
        <fullName evidence="7 9">Aminoglycoside resistance protein</fullName>
    </alternativeName>
</protein>
<evidence type="ECO:0000256" key="4">
    <source>
        <dbReference type="ARBA" id="ARBA00022679"/>
    </source>
</evidence>
<dbReference type="PANTHER" id="PTHR43877">
    <property type="entry name" value="AMINOALKYLPHOSPHONATE N-ACETYLTRANSFERASE-RELATED-RELATED"/>
    <property type="match status" value="1"/>
</dbReference>
<organism evidence="10 11">
    <name type="scientific">Paradevosia tibetensis</name>
    <dbReference type="NCBI Taxonomy" id="1447062"/>
    <lineage>
        <taxon>Bacteria</taxon>
        <taxon>Pseudomonadati</taxon>
        <taxon>Pseudomonadota</taxon>
        <taxon>Alphaproteobacteria</taxon>
        <taxon>Hyphomicrobiales</taxon>
        <taxon>Devosiaceae</taxon>
        <taxon>Paradevosia</taxon>
    </lineage>
</organism>
<proteinExistence type="predicted"/>
<dbReference type="Gene3D" id="3.40.630.30">
    <property type="match status" value="1"/>
</dbReference>
<dbReference type="GO" id="GO:0046677">
    <property type="term" value="P:response to antibiotic"/>
    <property type="evidence" value="ECO:0007669"/>
    <property type="project" value="UniProtKB-KW"/>
</dbReference>
<dbReference type="InterPro" id="IPR050832">
    <property type="entry name" value="Bact_Acetyltransf"/>
</dbReference>
<dbReference type="KEGG" id="yti:FNA67_19935"/>
<dbReference type="Pfam" id="PF00583">
    <property type="entry name" value="Acetyltransf_1"/>
    <property type="match status" value="1"/>
</dbReference>
<dbReference type="AlphaFoldDB" id="A0A5B9DS64"/>
<name>A0A5B9DS64_9HYPH</name>
<comment type="catalytic activity">
    <reaction evidence="8 9">
        <text>kanamycin B + acetyl-CoA = N(6')-acetylkanamycin B + CoA + H(+)</text>
        <dbReference type="Rhea" id="RHEA:16449"/>
        <dbReference type="ChEBI" id="CHEBI:15378"/>
        <dbReference type="ChEBI" id="CHEBI:57287"/>
        <dbReference type="ChEBI" id="CHEBI:57288"/>
        <dbReference type="ChEBI" id="CHEBI:58390"/>
        <dbReference type="ChEBI" id="CHEBI:58549"/>
        <dbReference type="EC" id="2.3.1.82"/>
    </reaction>
</comment>
<keyword evidence="5 9" id="KW-0046">Antibiotic resistance</keyword>
<dbReference type="SUPFAM" id="SSF55729">
    <property type="entry name" value="Acyl-CoA N-acyltransferases (Nat)"/>
    <property type="match status" value="1"/>
</dbReference>
<accession>A0A5B9DS64</accession>
<dbReference type="CDD" id="cd04301">
    <property type="entry name" value="NAT_SF"/>
    <property type="match status" value="1"/>
</dbReference>
<comment type="function">
    <text evidence="9">Catalyzes the transfer of an acetyl group from acetyl-CoA to the 6'-amino group of aminoglycoside molecules conferring resistance to antibiotics containing the purpurosamine ring.</text>
</comment>
<dbReference type="RefSeq" id="WP_147657861.1">
    <property type="nucleotide sequence ID" value="NZ_BMFM01000001.1"/>
</dbReference>
<sequence length="146" mass="16233">MADIRRLTQDDRAAWCAQRLLLWPGHSEAELDAEVGQMLASPDTPAFGAFEGKELIGFAEASVRPYGDGCETAPVAWLEGIYIAPAYRRHGLGRALVEAVADWARERKLFELGSDAAIYNTTSHLSHAGWGFEETERIVLFRRKLT</sequence>
<evidence type="ECO:0000256" key="2">
    <source>
        <dbReference type="ARBA" id="ARBA00012888"/>
    </source>
</evidence>
<evidence type="ECO:0000256" key="1">
    <source>
        <dbReference type="ARBA" id="ARBA00011738"/>
    </source>
</evidence>
<dbReference type="EMBL" id="CP041690">
    <property type="protein sequence ID" value="QEE22290.1"/>
    <property type="molecule type" value="Genomic_DNA"/>
</dbReference>
<reference evidence="10 11" key="1">
    <citation type="journal article" date="2015" name="Int. J. Syst. Evol. Microbiol.">
        <title>Youhaiella tibetensis gen. nov., sp. nov., isolated from subsurface sediment.</title>
        <authorList>
            <person name="Wang Y.X."/>
            <person name="Huang F.Q."/>
            <person name="Nogi Y."/>
            <person name="Pang S.J."/>
            <person name="Wang P.K."/>
            <person name="Lv J."/>
        </authorList>
    </citation>
    <scope>NUCLEOTIDE SEQUENCE [LARGE SCALE GENOMIC DNA]</scope>
    <source>
        <strain evidence="11">fig4</strain>
    </source>
</reference>
<dbReference type="InterPro" id="IPR000182">
    <property type="entry name" value="GNAT_dom"/>
</dbReference>
<evidence type="ECO:0000256" key="5">
    <source>
        <dbReference type="ARBA" id="ARBA00023251"/>
    </source>
</evidence>
<evidence type="ECO:0000256" key="3">
    <source>
        <dbReference type="ARBA" id="ARBA00017677"/>
    </source>
</evidence>
<dbReference type="InterPro" id="IPR024170">
    <property type="entry name" value="Aminoglycoside_N6-AcTrfrase"/>
</dbReference>
<comment type="subunit">
    <text evidence="1 9">Homodimer.</text>
</comment>
<dbReference type="PROSITE" id="PS51186">
    <property type="entry name" value="GNAT"/>
    <property type="match status" value="1"/>
</dbReference>
<evidence type="ECO:0000313" key="10">
    <source>
        <dbReference type="EMBL" id="QEE22290.1"/>
    </source>
</evidence>
<evidence type="ECO:0000256" key="6">
    <source>
        <dbReference type="ARBA" id="ARBA00023315"/>
    </source>
</evidence>
<dbReference type="PIRSF" id="PIRSF000452">
    <property type="entry name" value="6-N-acetyltransf"/>
    <property type="match status" value="1"/>
</dbReference>
<dbReference type="OrthoDB" id="118633at2"/>
<keyword evidence="6 9" id="KW-0012">Acyltransferase</keyword>
<evidence type="ECO:0000256" key="7">
    <source>
        <dbReference type="ARBA" id="ARBA00029660"/>
    </source>
</evidence>
<evidence type="ECO:0000313" key="11">
    <source>
        <dbReference type="Proteomes" id="UP000321062"/>
    </source>
</evidence>
<keyword evidence="11" id="KW-1185">Reference proteome</keyword>
<dbReference type="InterPro" id="IPR016181">
    <property type="entry name" value="Acyl_CoA_acyltransferase"/>
</dbReference>
<evidence type="ECO:0000256" key="8">
    <source>
        <dbReference type="ARBA" id="ARBA00048923"/>
    </source>
</evidence>
<dbReference type="GO" id="GO:0047663">
    <property type="term" value="F:aminoglycoside 6'-N-acetyltransferase activity"/>
    <property type="evidence" value="ECO:0007669"/>
    <property type="project" value="UniProtKB-EC"/>
</dbReference>
<evidence type="ECO:0000256" key="9">
    <source>
        <dbReference type="PIRNR" id="PIRNR000452"/>
    </source>
</evidence>
<dbReference type="Proteomes" id="UP000321062">
    <property type="component" value="Chromosome"/>
</dbReference>
<keyword evidence="4 9" id="KW-0808">Transferase</keyword>
<gene>
    <name evidence="10" type="ORF">FNA67_19935</name>
</gene>